<reference evidence="8 9" key="1">
    <citation type="submission" date="2024-04" db="EMBL/GenBank/DDBJ databases">
        <title>Dissimilatory iodate-reducing microorganisms contribute to the enrichment of iodine in groundwater.</title>
        <authorList>
            <person name="Jiang Z."/>
        </authorList>
    </citation>
    <scope>NUCLEOTIDE SEQUENCE [LARGE SCALE GENOMIC DNA]</scope>
    <source>
        <strain evidence="8 9">NCP973</strain>
    </source>
</reference>
<dbReference type="RefSeq" id="WP_341743046.1">
    <property type="nucleotide sequence ID" value="NZ_CP151406.1"/>
</dbReference>
<sequence>MPAMQLHWDIFCRVVDNYGDIGVCWRLARQLSGVHQRRVRLWVDDLGSMRQLCPALDPQAAAQHLDGIEVRQWTTPFVVDRVADVVIEAFACELPTSYLQAMADLPKAPAWINLEYLTAEAWAESCHGVASPHASLPLIKYFFFPGFSPATGGLLREPGLPLTTEPATGEISLFCYDNAPLGPWLEALASAPEPLRCLVSPGKPLTAVRACLPGDGPWQVGAARIEPAPFLAQADYDALLRRCAINIVRGEDSFVRAQLAGRPFVWHIYPQDDDAHLDKLTAFLDRYTVGLETPAATAVRNIFLAWNTPLPPTKLTAAWQDFLAHLPAIDRHAREWQRHCMRLPELSASLVKFCVDAV</sequence>
<organism evidence="8 9">
    <name type="scientific">Azonexus hydrophilus</name>
    <dbReference type="NCBI Taxonomy" id="418702"/>
    <lineage>
        <taxon>Bacteria</taxon>
        <taxon>Pseudomonadati</taxon>
        <taxon>Pseudomonadota</taxon>
        <taxon>Betaproteobacteria</taxon>
        <taxon>Rhodocyclales</taxon>
        <taxon>Azonexaceae</taxon>
        <taxon>Azonexus</taxon>
    </lineage>
</organism>
<evidence type="ECO:0000256" key="1">
    <source>
        <dbReference type="ARBA" id="ARBA00022676"/>
    </source>
</evidence>
<evidence type="ECO:0000256" key="5">
    <source>
        <dbReference type="ARBA" id="ARBA00024416"/>
    </source>
</evidence>
<dbReference type="Proteomes" id="UP001479520">
    <property type="component" value="Chromosome"/>
</dbReference>
<dbReference type="PIRSF" id="PIRSF015557">
    <property type="entry name" value="UCP015557"/>
    <property type="match status" value="1"/>
</dbReference>
<keyword evidence="2" id="KW-0808">Transferase</keyword>
<evidence type="ECO:0000256" key="3">
    <source>
        <dbReference type="ARBA" id="ARBA00024303"/>
    </source>
</evidence>
<evidence type="ECO:0000313" key="8">
    <source>
        <dbReference type="EMBL" id="WZJ20251.1"/>
    </source>
</evidence>
<keyword evidence="9" id="KW-1185">Reference proteome</keyword>
<gene>
    <name evidence="8" type="ORF">AADV58_09790</name>
</gene>
<evidence type="ECO:0000256" key="6">
    <source>
        <dbReference type="ARBA" id="ARBA00030025"/>
    </source>
</evidence>
<proteinExistence type="inferred from homology"/>
<evidence type="ECO:0000256" key="4">
    <source>
        <dbReference type="ARBA" id="ARBA00024346"/>
    </source>
</evidence>
<keyword evidence="1" id="KW-0328">Glycosyltransferase</keyword>
<dbReference type="Pfam" id="PF10093">
    <property type="entry name" value="EarP"/>
    <property type="match status" value="2"/>
</dbReference>
<keyword evidence="8" id="KW-0251">Elongation factor</keyword>
<evidence type="ECO:0000256" key="7">
    <source>
        <dbReference type="ARBA" id="ARBA00048472"/>
    </source>
</evidence>
<dbReference type="EMBL" id="CP151406">
    <property type="protein sequence ID" value="WZJ20251.1"/>
    <property type="molecule type" value="Genomic_DNA"/>
</dbReference>
<dbReference type="InterPro" id="IPR016633">
    <property type="entry name" value="EarP"/>
</dbReference>
<evidence type="ECO:0000313" key="9">
    <source>
        <dbReference type="Proteomes" id="UP001479520"/>
    </source>
</evidence>
<comment type="catalytic activity">
    <reaction evidence="7">
        <text>dTDP-beta-L-rhamnose + L-arginyl-[protein] = N(omega)-(alpha-L-rhamnosyl)-L-arginyl-[protein] + dTDP + H(+)</text>
        <dbReference type="Rhea" id="RHEA:66692"/>
        <dbReference type="Rhea" id="RHEA-COMP:10532"/>
        <dbReference type="Rhea" id="RHEA-COMP:17096"/>
        <dbReference type="ChEBI" id="CHEBI:15378"/>
        <dbReference type="ChEBI" id="CHEBI:29965"/>
        <dbReference type="ChEBI" id="CHEBI:57510"/>
        <dbReference type="ChEBI" id="CHEBI:58369"/>
        <dbReference type="ChEBI" id="CHEBI:167445"/>
    </reaction>
    <physiologicalReaction direction="left-to-right" evidence="7">
        <dbReference type="Rhea" id="RHEA:66693"/>
    </physiologicalReaction>
</comment>
<comment type="similarity">
    <text evidence="4">Belongs to the glycosyltransferase 104 family.</text>
</comment>
<accession>A0ABZ2XCI1</accession>
<keyword evidence="8" id="KW-0648">Protein biosynthesis</keyword>
<name>A0ABZ2XCI1_9RHOO</name>
<comment type="function">
    <text evidence="3">Protein-arginine rhamnosyltransferase that catalyzes the transfer of a single rhamnose to elongation factor P (EF-P) on 'Lys-32', a modification required for EF-P-dependent rescue of polyproline stalled ribosomes.</text>
</comment>
<evidence type="ECO:0000256" key="2">
    <source>
        <dbReference type="ARBA" id="ARBA00022679"/>
    </source>
</evidence>
<protein>
    <recommendedName>
        <fullName evidence="5">Protein-arginine rhamnosyltransferase</fullName>
    </recommendedName>
    <alternativeName>
        <fullName evidence="6">EF-P arginine rhamnosyltransferase</fullName>
    </alternativeName>
</protein>
<dbReference type="GO" id="GO:0003746">
    <property type="term" value="F:translation elongation factor activity"/>
    <property type="evidence" value="ECO:0007669"/>
    <property type="project" value="UniProtKB-KW"/>
</dbReference>